<dbReference type="SUPFAM" id="SSF52540">
    <property type="entry name" value="P-loop containing nucleoside triphosphate hydrolases"/>
    <property type="match status" value="1"/>
</dbReference>
<dbReference type="PROSITE" id="PS51198">
    <property type="entry name" value="UVRD_HELICASE_ATP_BIND"/>
    <property type="match status" value="1"/>
</dbReference>
<feature type="domain" description="UvrD-like helicase ATP-binding" evidence="7">
    <location>
        <begin position="193"/>
        <end position="537"/>
    </location>
</feature>
<evidence type="ECO:0000256" key="5">
    <source>
        <dbReference type="PROSITE-ProRule" id="PRU00560"/>
    </source>
</evidence>
<feature type="coiled-coil region" evidence="6">
    <location>
        <begin position="12"/>
        <end position="39"/>
    </location>
</feature>
<evidence type="ECO:0000313" key="9">
    <source>
        <dbReference type="Proteomes" id="UP001500618"/>
    </source>
</evidence>
<evidence type="ECO:0000313" key="8">
    <source>
        <dbReference type="EMBL" id="GAA1655708.1"/>
    </source>
</evidence>
<dbReference type="PANTHER" id="PTHR11070">
    <property type="entry name" value="UVRD / RECB / PCRA DNA HELICASE FAMILY MEMBER"/>
    <property type="match status" value="1"/>
</dbReference>
<keyword evidence="2 5" id="KW-0378">Hydrolase</keyword>
<feature type="binding site" evidence="5">
    <location>
        <begin position="214"/>
        <end position="221"/>
    </location>
    <ligand>
        <name>ATP</name>
        <dbReference type="ChEBI" id="CHEBI:30616"/>
    </ligand>
</feature>
<dbReference type="Gene3D" id="3.40.50.300">
    <property type="entry name" value="P-loop containing nucleotide triphosphate hydrolases"/>
    <property type="match status" value="2"/>
</dbReference>
<dbReference type="InterPro" id="IPR000212">
    <property type="entry name" value="DNA_helicase_UvrD/REP"/>
</dbReference>
<dbReference type="InterPro" id="IPR027417">
    <property type="entry name" value="P-loop_NTPase"/>
</dbReference>
<organism evidence="8 9">
    <name type="scientific">Fodinicola feengrottensis</name>
    <dbReference type="NCBI Taxonomy" id="435914"/>
    <lineage>
        <taxon>Bacteria</taxon>
        <taxon>Bacillati</taxon>
        <taxon>Actinomycetota</taxon>
        <taxon>Actinomycetes</taxon>
        <taxon>Mycobacteriales</taxon>
        <taxon>Fodinicola</taxon>
    </lineage>
</organism>
<keyword evidence="4 5" id="KW-0067">ATP-binding</keyword>
<protein>
    <submittedName>
        <fullName evidence="8">AAA family ATPase</fullName>
    </submittedName>
</protein>
<evidence type="ECO:0000259" key="7">
    <source>
        <dbReference type="PROSITE" id="PS51198"/>
    </source>
</evidence>
<dbReference type="PANTHER" id="PTHR11070:SF45">
    <property type="entry name" value="DNA 3'-5' HELICASE"/>
    <property type="match status" value="1"/>
</dbReference>
<proteinExistence type="predicted"/>
<evidence type="ECO:0000256" key="1">
    <source>
        <dbReference type="ARBA" id="ARBA00022741"/>
    </source>
</evidence>
<gene>
    <name evidence="8" type="ORF">GCM10009765_01130</name>
</gene>
<keyword evidence="6" id="KW-0175">Coiled coil</keyword>
<evidence type="ECO:0000256" key="3">
    <source>
        <dbReference type="ARBA" id="ARBA00022806"/>
    </source>
</evidence>
<accession>A0ABN2FPE4</accession>
<evidence type="ECO:0000256" key="4">
    <source>
        <dbReference type="ARBA" id="ARBA00022840"/>
    </source>
</evidence>
<dbReference type="RefSeq" id="WP_344306113.1">
    <property type="nucleotide sequence ID" value="NZ_BAAANY010000001.1"/>
</dbReference>
<dbReference type="EMBL" id="BAAANY010000001">
    <property type="protein sequence ID" value="GAA1655708.1"/>
    <property type="molecule type" value="Genomic_DNA"/>
</dbReference>
<comment type="caution">
    <text evidence="8">The sequence shown here is derived from an EMBL/GenBank/DDBJ whole genome shotgun (WGS) entry which is preliminary data.</text>
</comment>
<reference evidence="8 9" key="1">
    <citation type="journal article" date="2019" name="Int. J. Syst. Evol. Microbiol.">
        <title>The Global Catalogue of Microorganisms (GCM) 10K type strain sequencing project: providing services to taxonomists for standard genome sequencing and annotation.</title>
        <authorList>
            <consortium name="The Broad Institute Genomics Platform"/>
            <consortium name="The Broad Institute Genome Sequencing Center for Infectious Disease"/>
            <person name="Wu L."/>
            <person name="Ma J."/>
        </authorList>
    </citation>
    <scope>NUCLEOTIDE SEQUENCE [LARGE SCALE GENOMIC DNA]</scope>
    <source>
        <strain evidence="8 9">JCM 14718</strain>
    </source>
</reference>
<evidence type="ECO:0000256" key="6">
    <source>
        <dbReference type="SAM" id="Coils"/>
    </source>
</evidence>
<dbReference type="Proteomes" id="UP001500618">
    <property type="component" value="Unassembled WGS sequence"/>
</dbReference>
<sequence length="692" mass="74329">MPETDFAEDQTLRAERDHMVAARAELTRMRDEARSLQTHDGEWYERLADIRAQAAGATTFVSDEVLASELANRTISLADDGKTPLFFGRIDHGDDSPYPGESFHIGRRHIANPAGDPLVIDWRAPVSEAFYRATAAEPRGVIRRRRFGFHSGQLSSYEQERLDEGENLGLASKILTAEIEKPRVGPMRDIVATIQPDQDALVRADLDDSLCIQGAPGTGKTAVGLHRAAYLLYSHPDRLKRSGVLVIGPNQAFLSYIAQVLPALGEGGVKQATVSQLIAPVQVRGTDSAQAEAVKTDARMAEVIRRALYGRIGKPTEPLVIADGSLRYRIGPARLMRLVDDLRRDDLRYATARERLRTRLGYLARAQAEARGDSPTEAWVARISRTKSVKELTDAVWPAVDAAGLIAELLSDRELLARSADGLLSEAEQDAISWPTAPRTKRQIRWSNADAVLIDEATDLLERSGSYGHVVIDEAQDLTAMQARAIGRRARQGSVTVLGDLAQSTTVTAPKTWPALLEALGKPTARVLPLTTGYRVPAEILALANALLPALDAGVEPAVSVRQAPHSLVIQSVPEVAAAVATAGAEALEQPGSIGVVVADASVPAVTKALTAAGVSHSVNSAEEDVPLTVVPATLAKGLEFDHVIVGEPAAIVAAEQRGLHRLYVVLTRAVSKLTVLHAEPLPAELAAFGES</sequence>
<evidence type="ECO:0000256" key="2">
    <source>
        <dbReference type="ARBA" id="ARBA00022801"/>
    </source>
</evidence>
<name>A0ABN2FPE4_9ACTN</name>
<keyword evidence="9" id="KW-1185">Reference proteome</keyword>
<keyword evidence="3 5" id="KW-0347">Helicase</keyword>
<keyword evidence="1 5" id="KW-0547">Nucleotide-binding</keyword>
<dbReference type="InterPro" id="IPR014016">
    <property type="entry name" value="UvrD-like_ATP-bd"/>
</dbReference>